<feature type="domain" description="CobQ/CobB/MinD/ParA nucleotide binding" evidence="1">
    <location>
        <begin position="11"/>
        <end position="207"/>
    </location>
</feature>
<evidence type="ECO:0000259" key="1">
    <source>
        <dbReference type="Pfam" id="PF01656"/>
    </source>
</evidence>
<dbReference type="Gene3D" id="3.40.50.300">
    <property type="entry name" value="P-loop containing nucleotide triphosphate hydrolases"/>
    <property type="match status" value="1"/>
</dbReference>
<evidence type="ECO:0000313" key="3">
    <source>
        <dbReference type="Proteomes" id="UP000190683"/>
    </source>
</evidence>
<name>A0A1T0CL27_9GAMM</name>
<proteinExistence type="predicted"/>
<keyword evidence="3" id="KW-1185">Reference proteome</keyword>
<protein>
    <recommendedName>
        <fullName evidence="1">CobQ/CobB/MinD/ParA nucleotide binding domain-containing protein</fullName>
    </recommendedName>
</protein>
<organism evidence="2 3">
    <name type="scientific">Moraxella porci DSM 25326</name>
    <dbReference type="NCBI Taxonomy" id="573983"/>
    <lineage>
        <taxon>Bacteria</taxon>
        <taxon>Pseudomonadati</taxon>
        <taxon>Pseudomonadota</taxon>
        <taxon>Gammaproteobacteria</taxon>
        <taxon>Moraxellales</taxon>
        <taxon>Moraxellaceae</taxon>
        <taxon>Moraxella</taxon>
    </lineage>
</organism>
<dbReference type="EMBL" id="MUYV01000021">
    <property type="protein sequence ID" value="OOS23047.1"/>
    <property type="molecule type" value="Genomic_DNA"/>
</dbReference>
<dbReference type="InterPro" id="IPR002586">
    <property type="entry name" value="CobQ/CobB/MinD/ParA_Nub-bd_dom"/>
</dbReference>
<comment type="caution">
    <text evidence="2">The sequence shown here is derived from an EMBL/GenBank/DDBJ whole genome shotgun (WGS) entry which is preliminary data.</text>
</comment>
<evidence type="ECO:0000313" key="2">
    <source>
        <dbReference type="EMBL" id="OOS23047.1"/>
    </source>
</evidence>
<dbReference type="RefSeq" id="WP_078318576.1">
    <property type="nucleotide sequence ID" value="NZ_MUYV01000021.1"/>
</dbReference>
<reference evidence="2 3" key="1">
    <citation type="submission" date="2017-02" db="EMBL/GenBank/DDBJ databases">
        <title>Draft genome sequence of Moraxella porci CCUG 54912T type strain.</title>
        <authorList>
            <person name="Salva-Serra F."/>
            <person name="Engstrom-Jakobsson H."/>
            <person name="Thorell K."/>
            <person name="Jaen-Luchoro D."/>
            <person name="Gonzales-Siles L."/>
            <person name="Karlsson R."/>
            <person name="Yazdan S."/>
            <person name="Boulund F."/>
            <person name="Johnning A."/>
            <person name="Engstrand L."/>
            <person name="Kristiansson E."/>
            <person name="Moore E."/>
        </authorList>
    </citation>
    <scope>NUCLEOTIDE SEQUENCE [LARGE SCALE GENOMIC DNA]</scope>
    <source>
        <strain evidence="2 3">CCUG 54912</strain>
    </source>
</reference>
<dbReference type="InterPro" id="IPR027417">
    <property type="entry name" value="P-loop_NTPase"/>
</dbReference>
<dbReference type="STRING" id="573983.B0681_10030"/>
<accession>A0A1T0CL27</accession>
<sequence>MGIPNNSLHLVMQSKGGSGKSVCSFLLSQYFVDRLRVDGVQLVDTDPNNKTLSSFKGLKVKEIDILTGVGMEKLIDPAKFDIFINDFLDSDKPMVVDTGSGDYLAIVSYFNTNNVINHLIEANKEVYIHCPINFGQSSRDTLHCFVFLATSFPQVKMVAWENEFFGLPSAEKVNLQNLPNYVGAVKLSKRQADTFERDFASVLINRLTFEEVRMGLHPQFKFMNIARIARIKNETFEQIDNIFN</sequence>
<gene>
    <name evidence="2" type="ORF">B0681_10030</name>
</gene>
<dbReference type="AlphaFoldDB" id="A0A1T0CL27"/>
<dbReference type="Proteomes" id="UP000190683">
    <property type="component" value="Unassembled WGS sequence"/>
</dbReference>
<dbReference type="Pfam" id="PF01656">
    <property type="entry name" value="CbiA"/>
    <property type="match status" value="1"/>
</dbReference>
<dbReference type="SUPFAM" id="SSF52540">
    <property type="entry name" value="P-loop containing nucleoside triphosphate hydrolases"/>
    <property type="match status" value="1"/>
</dbReference>